<name>B8D317_DESA1</name>
<dbReference type="InterPro" id="IPR013785">
    <property type="entry name" value="Aldolase_TIM"/>
</dbReference>
<dbReference type="STRING" id="490899.DKAM_0238"/>
<dbReference type="GeneID" id="7170526"/>
<evidence type="ECO:0000313" key="2">
    <source>
        <dbReference type="Proteomes" id="UP000006903"/>
    </source>
</evidence>
<gene>
    <name evidence="1" type="ordered locus">DKAM_0238</name>
</gene>
<dbReference type="InterPro" id="IPR058240">
    <property type="entry name" value="rSAM_sf"/>
</dbReference>
<dbReference type="HOGENOM" id="CLU_914054_0_0_2"/>
<accession>B8D317</accession>
<sequence>MRFFTSFFYGIHPSKCYGYIVNIDPLLPPGKCVLNCPYCPLPIREVVGKGYGVRVNIDHFKSVLEKYGDVLAEVKRIRIWGFGDPFLVENLSELLMVLREYMRSRGIDGSLILHSSGLALHRMVETNTAELMDEVGVAFPWCIGEYPLHGFGGLINLLQSFPEKDKLIIEVLAYRRNSEIYPDPLMLQELSSCIKKTGVNRIRVKTLSRPPFNEELKPVSRRVLNDIVRRLEEDGFDVSTCNMDLPPLRSIKISGLLEVIYNHILRLPLSTRDILQVYGENGLIAVKNIVDEQKAVTRVWENTLFYRGIL</sequence>
<dbReference type="Proteomes" id="UP000006903">
    <property type="component" value="Chromosome"/>
</dbReference>
<dbReference type="KEGG" id="dka:DKAM_0238"/>
<dbReference type="eggNOG" id="arCOG00953">
    <property type="taxonomic scope" value="Archaea"/>
</dbReference>
<proteinExistence type="predicted"/>
<organism evidence="1 2">
    <name type="scientific">Desulfurococcus amylolyticus (strain DSM 18924 / JCM 16383 / VKM B-2413 / 1221n)</name>
    <name type="common">Desulfurococcus kamchatkensis</name>
    <dbReference type="NCBI Taxonomy" id="490899"/>
    <lineage>
        <taxon>Archaea</taxon>
        <taxon>Thermoproteota</taxon>
        <taxon>Thermoprotei</taxon>
        <taxon>Desulfurococcales</taxon>
        <taxon>Desulfurococcaceae</taxon>
        <taxon>Desulfurococcus</taxon>
    </lineage>
</organism>
<dbReference type="AlphaFoldDB" id="B8D317"/>
<dbReference type="Gene3D" id="3.20.20.70">
    <property type="entry name" value="Aldolase class I"/>
    <property type="match status" value="1"/>
</dbReference>
<reference evidence="1 2" key="1">
    <citation type="journal article" date="2009" name="J. Bacteriol.">
        <title>Complete genome sequence of the anaerobic, protein-degrading hyperthermophilic crenarchaeon Desulfurococcus kamchatkensis.</title>
        <authorList>
            <person name="Ravin N.V."/>
            <person name="Mardanov A.V."/>
            <person name="Beletsky A.V."/>
            <person name="Kublanov I.V."/>
            <person name="Kolganova T.V."/>
            <person name="Lebedinsky A.V."/>
            <person name="Chernyh N.A."/>
            <person name="Bonch-Osmolovskaya E.A."/>
            <person name="Skryabin K.G."/>
        </authorList>
    </citation>
    <scope>NUCLEOTIDE SEQUENCE [LARGE SCALE GENOMIC DNA]</scope>
    <source>
        <strain evidence="2">DSM 18924 / JCM 16383 / VKM B-2413 / 1221n</strain>
    </source>
</reference>
<dbReference type="SUPFAM" id="SSF102114">
    <property type="entry name" value="Radical SAM enzymes"/>
    <property type="match status" value="1"/>
</dbReference>
<dbReference type="EMBL" id="CP001140">
    <property type="protein sequence ID" value="ACL10564.1"/>
    <property type="molecule type" value="Genomic_DNA"/>
</dbReference>
<protein>
    <submittedName>
        <fullName evidence="1">Radical SAM domain protein</fullName>
    </submittedName>
</protein>
<evidence type="ECO:0000313" key="1">
    <source>
        <dbReference type="EMBL" id="ACL10564.1"/>
    </source>
</evidence>
<dbReference type="RefSeq" id="WP_012607906.1">
    <property type="nucleotide sequence ID" value="NC_011766.1"/>
</dbReference>